<sequence>MMDASEWSGPVGDVWATEWQRTDRSFAGLAPRLNAAAIAAVAGIDAPAIVDIGCGAGATSLALAAALPAARICGIDISPGLTAIAATRAADLPNLRFATGPVEALVGDQAPVDLFVSRHGVMFFADPIAAFAAIRGAAAPAGRLVFSCFRDAALNPWASELLAAVLGGPQPVPAGYAPGPFAFADPDFVTPLLEAAGWCDVRAISVDYNYCAGEGADPIADALDLFSRIGPTARAIKAADPAERGAMLDRMADVLHRHRSGDTVDFPAAAWLWSAQAAAGEAQ</sequence>
<name>A0ABU9Y4H8_9SPHN</name>
<dbReference type="Pfam" id="PF13649">
    <property type="entry name" value="Methyltransf_25"/>
    <property type="match status" value="1"/>
</dbReference>
<organism evidence="4 5">
    <name type="scientific">Sphingomonas oligophenolica</name>
    <dbReference type="NCBI Taxonomy" id="301154"/>
    <lineage>
        <taxon>Bacteria</taxon>
        <taxon>Pseudomonadati</taxon>
        <taxon>Pseudomonadota</taxon>
        <taxon>Alphaproteobacteria</taxon>
        <taxon>Sphingomonadales</taxon>
        <taxon>Sphingomonadaceae</taxon>
        <taxon>Sphingomonas</taxon>
    </lineage>
</organism>
<dbReference type="Gene3D" id="3.40.50.150">
    <property type="entry name" value="Vaccinia Virus protein VP39"/>
    <property type="match status" value="1"/>
</dbReference>
<dbReference type="GO" id="GO:0032259">
    <property type="term" value="P:methylation"/>
    <property type="evidence" value="ECO:0007669"/>
    <property type="project" value="UniProtKB-KW"/>
</dbReference>
<dbReference type="GO" id="GO:0008168">
    <property type="term" value="F:methyltransferase activity"/>
    <property type="evidence" value="ECO:0007669"/>
    <property type="project" value="UniProtKB-KW"/>
</dbReference>
<protein>
    <submittedName>
        <fullName evidence="4">Class I SAM-dependent methyltransferase</fullName>
        <ecNumber evidence="4">2.1.-.-</ecNumber>
    </submittedName>
</protein>
<accession>A0ABU9Y4H8</accession>
<evidence type="ECO:0000259" key="3">
    <source>
        <dbReference type="Pfam" id="PF13649"/>
    </source>
</evidence>
<dbReference type="Proteomes" id="UP001419910">
    <property type="component" value="Unassembled WGS sequence"/>
</dbReference>
<evidence type="ECO:0000313" key="5">
    <source>
        <dbReference type="Proteomes" id="UP001419910"/>
    </source>
</evidence>
<dbReference type="EC" id="2.1.-.-" evidence="4"/>
<dbReference type="PANTHER" id="PTHR43861:SF1">
    <property type="entry name" value="TRANS-ACONITATE 2-METHYLTRANSFERASE"/>
    <property type="match status" value="1"/>
</dbReference>
<dbReference type="InterPro" id="IPR041698">
    <property type="entry name" value="Methyltransf_25"/>
</dbReference>
<dbReference type="EMBL" id="JBDIME010000011">
    <property type="protein sequence ID" value="MEN2790705.1"/>
    <property type="molecule type" value="Genomic_DNA"/>
</dbReference>
<dbReference type="SUPFAM" id="SSF53335">
    <property type="entry name" value="S-adenosyl-L-methionine-dependent methyltransferases"/>
    <property type="match status" value="1"/>
</dbReference>
<keyword evidence="2 4" id="KW-0808">Transferase</keyword>
<reference evidence="4 5" key="1">
    <citation type="submission" date="2024-05" db="EMBL/GenBank/DDBJ databases">
        <authorList>
            <person name="Liu Q."/>
            <person name="Xin Y.-H."/>
        </authorList>
    </citation>
    <scope>NUCLEOTIDE SEQUENCE [LARGE SCALE GENOMIC DNA]</scope>
    <source>
        <strain evidence="4 5">CGMCC 1.10181</strain>
    </source>
</reference>
<keyword evidence="1 4" id="KW-0489">Methyltransferase</keyword>
<evidence type="ECO:0000313" key="4">
    <source>
        <dbReference type="EMBL" id="MEN2790705.1"/>
    </source>
</evidence>
<evidence type="ECO:0000256" key="1">
    <source>
        <dbReference type="ARBA" id="ARBA00022603"/>
    </source>
</evidence>
<feature type="domain" description="Methyltransferase" evidence="3">
    <location>
        <begin position="49"/>
        <end position="142"/>
    </location>
</feature>
<gene>
    <name evidence="4" type="ORF">ABC974_13780</name>
</gene>
<keyword evidence="5" id="KW-1185">Reference proteome</keyword>
<dbReference type="InterPro" id="IPR029063">
    <property type="entry name" value="SAM-dependent_MTases_sf"/>
</dbReference>
<dbReference type="RefSeq" id="WP_343890029.1">
    <property type="nucleotide sequence ID" value="NZ_BAAAEH010000028.1"/>
</dbReference>
<comment type="caution">
    <text evidence="4">The sequence shown here is derived from an EMBL/GenBank/DDBJ whole genome shotgun (WGS) entry which is preliminary data.</text>
</comment>
<evidence type="ECO:0000256" key="2">
    <source>
        <dbReference type="ARBA" id="ARBA00022679"/>
    </source>
</evidence>
<proteinExistence type="predicted"/>
<dbReference type="PANTHER" id="PTHR43861">
    <property type="entry name" value="TRANS-ACONITATE 2-METHYLTRANSFERASE-RELATED"/>
    <property type="match status" value="1"/>
</dbReference>